<dbReference type="GO" id="GO:0005886">
    <property type="term" value="C:plasma membrane"/>
    <property type="evidence" value="ECO:0007669"/>
    <property type="project" value="TreeGrafter"/>
</dbReference>
<gene>
    <name evidence="7" type="ORF">MXMO3_01745</name>
</gene>
<dbReference type="KEGG" id="mmyr:MXMO3_01745"/>
<dbReference type="InterPro" id="IPR003660">
    <property type="entry name" value="HAMP_dom"/>
</dbReference>
<dbReference type="PRINTS" id="PR00260">
    <property type="entry name" value="CHEMTRNSDUCR"/>
</dbReference>
<dbReference type="Gene3D" id="1.20.120.1530">
    <property type="match status" value="1"/>
</dbReference>
<dbReference type="SUPFAM" id="SSF58104">
    <property type="entry name" value="Methyl-accepting chemotaxis protein (MCP) signaling domain"/>
    <property type="match status" value="1"/>
</dbReference>
<dbReference type="AlphaFoldDB" id="A0A2R4ME10"/>
<feature type="transmembrane region" description="Helical" evidence="4">
    <location>
        <begin position="12"/>
        <end position="31"/>
    </location>
</feature>
<keyword evidence="7" id="KW-0675">Receptor</keyword>
<dbReference type="Pfam" id="PF18947">
    <property type="entry name" value="HAMP_2"/>
    <property type="match status" value="1"/>
</dbReference>
<evidence type="ECO:0000256" key="1">
    <source>
        <dbReference type="ARBA" id="ARBA00022481"/>
    </source>
</evidence>
<accession>A0A2R4ME10</accession>
<protein>
    <submittedName>
        <fullName evidence="7">Putative chemoreceptor McpE</fullName>
    </submittedName>
</protein>
<feature type="domain" description="HAMP" evidence="6">
    <location>
        <begin position="251"/>
        <end position="303"/>
    </location>
</feature>
<name>A0A2R4ME10_9HYPH</name>
<dbReference type="InterPro" id="IPR051310">
    <property type="entry name" value="MCP_chemotaxis"/>
</dbReference>
<evidence type="ECO:0000256" key="3">
    <source>
        <dbReference type="PROSITE-ProRule" id="PRU00284"/>
    </source>
</evidence>
<keyword evidence="8" id="KW-1185">Reference proteome</keyword>
<evidence type="ECO:0000259" key="6">
    <source>
        <dbReference type="PROSITE" id="PS50885"/>
    </source>
</evidence>
<reference evidence="7 8" key="1">
    <citation type="submission" date="2017-05" db="EMBL/GenBank/DDBJ databases">
        <title>Genome Analysis of Maritalea myrionectae HL2708#5.</title>
        <authorList>
            <consortium name="Cotde Inc.-PKNU"/>
            <person name="Jang D."/>
            <person name="Oh H.-M."/>
        </authorList>
    </citation>
    <scope>NUCLEOTIDE SEQUENCE [LARGE SCALE GENOMIC DNA]</scope>
    <source>
        <strain evidence="7 8">HL2708#5</strain>
    </source>
</reference>
<dbReference type="PANTHER" id="PTHR43531:SF14">
    <property type="entry name" value="METHYL-ACCEPTING CHEMOTAXIS PROTEIN I-RELATED"/>
    <property type="match status" value="1"/>
</dbReference>
<feature type="transmembrane region" description="Helical" evidence="4">
    <location>
        <begin position="118"/>
        <end position="136"/>
    </location>
</feature>
<dbReference type="SMART" id="SM00283">
    <property type="entry name" value="MA"/>
    <property type="match status" value="1"/>
</dbReference>
<feature type="transmembrane region" description="Helical" evidence="4">
    <location>
        <begin position="143"/>
        <end position="162"/>
    </location>
</feature>
<dbReference type="GO" id="GO:0007165">
    <property type="term" value="P:signal transduction"/>
    <property type="evidence" value="ECO:0007669"/>
    <property type="project" value="UniProtKB-KW"/>
</dbReference>
<evidence type="ECO:0000259" key="5">
    <source>
        <dbReference type="PROSITE" id="PS50111"/>
    </source>
</evidence>
<dbReference type="Pfam" id="PF00015">
    <property type="entry name" value="MCPsignal"/>
    <property type="match status" value="1"/>
</dbReference>
<feature type="transmembrane region" description="Helical" evidence="4">
    <location>
        <begin position="38"/>
        <end position="56"/>
    </location>
</feature>
<keyword evidence="3" id="KW-0807">Transducer</keyword>
<evidence type="ECO:0000256" key="2">
    <source>
        <dbReference type="ARBA" id="ARBA00029447"/>
    </source>
</evidence>
<dbReference type="EMBL" id="CP021330">
    <property type="protein sequence ID" value="AVX04271.1"/>
    <property type="molecule type" value="Genomic_DNA"/>
</dbReference>
<proteinExistence type="inferred from homology"/>
<dbReference type="GO" id="GO:0006935">
    <property type="term" value="P:chemotaxis"/>
    <property type="evidence" value="ECO:0007669"/>
    <property type="project" value="InterPro"/>
</dbReference>
<dbReference type="PROSITE" id="PS50885">
    <property type="entry name" value="HAMP"/>
    <property type="match status" value="1"/>
</dbReference>
<keyword evidence="4" id="KW-1133">Transmembrane helix</keyword>
<organism evidence="7 8">
    <name type="scientific">Maritalea myrionectae</name>
    <dbReference type="NCBI Taxonomy" id="454601"/>
    <lineage>
        <taxon>Bacteria</taxon>
        <taxon>Pseudomonadati</taxon>
        <taxon>Pseudomonadota</taxon>
        <taxon>Alphaproteobacteria</taxon>
        <taxon>Hyphomicrobiales</taxon>
        <taxon>Devosiaceae</taxon>
        <taxon>Maritalea</taxon>
    </lineage>
</organism>
<dbReference type="InterPro" id="IPR004090">
    <property type="entry name" value="Chemotax_Me-accpt_rcpt"/>
</dbReference>
<dbReference type="GO" id="GO:0004888">
    <property type="term" value="F:transmembrane signaling receptor activity"/>
    <property type="evidence" value="ECO:0007669"/>
    <property type="project" value="InterPro"/>
</dbReference>
<feature type="transmembrane region" description="Helical" evidence="4">
    <location>
        <begin position="62"/>
        <end position="81"/>
    </location>
</feature>
<evidence type="ECO:0000313" key="8">
    <source>
        <dbReference type="Proteomes" id="UP000258927"/>
    </source>
</evidence>
<dbReference type="Proteomes" id="UP000258927">
    <property type="component" value="Chromosome"/>
</dbReference>
<dbReference type="CDD" id="cd11386">
    <property type="entry name" value="MCP_signal"/>
    <property type="match status" value="1"/>
</dbReference>
<feature type="domain" description="Methyl-accepting transducer" evidence="5">
    <location>
        <begin position="308"/>
        <end position="537"/>
    </location>
</feature>
<dbReference type="RefSeq" id="WP_117395608.1">
    <property type="nucleotide sequence ID" value="NZ_CP021330.1"/>
</dbReference>
<dbReference type="InterPro" id="IPR004089">
    <property type="entry name" value="MCPsignal_dom"/>
</dbReference>
<dbReference type="PROSITE" id="PS50111">
    <property type="entry name" value="CHEMOTAXIS_TRANSDUC_2"/>
    <property type="match status" value="1"/>
</dbReference>
<dbReference type="PANTHER" id="PTHR43531">
    <property type="entry name" value="PROTEIN ICFG"/>
    <property type="match status" value="1"/>
</dbReference>
<keyword evidence="4" id="KW-0472">Membrane</keyword>
<comment type="similarity">
    <text evidence="2">Belongs to the methyl-accepting chemotaxis (MCP) protein family.</text>
</comment>
<keyword evidence="1" id="KW-0488">Methylation</keyword>
<sequence>MTVDDLRMRGTVVISIASLVLSLCVAVVEYFVQGGFGLGTGLAFVGLLSLAGAYLWNRTSPAFRYLAVTVMMAQVIALLIATQGQFYQIDMHMTFFAALAVCALLYDFRAILVGATVVAVHHLGLGLTFESLVFYGGGSLGRVLLHAVVLVFEAVALVWMTWNTTKLLAFADSKSEEAAAQADQVRVMSEEDARKSEANRAERTRMLEALQQEFGEVVASASKGDFSHRVKSEFNNESLNKLAEGINTLVQEVDRGVSETGRVLSALADADLTQRMTGSYHGAFDKLKRDTNRVADNLSEVIGQLKQTSGTLRAATSDILSGVVDLNERTTRQATTLEQTSNAMFKMSETVAENATKAQNARGSARKAQSTADEGASVMAHANEAMSRITTASSKISEIISLIDDIAFQTNLLALNASVEAARAGEAGKGFAVVAVEVRRLAQSAAEASSDVKALVEQSASEVNGGTQLVSQASESLTGIVEAVREMTGLMEDIAEHSETQASSIEGVTSSMQQLEEMTQHNAALVEETNAAIEQTEAQTAELDQIVDVFRVSGQAALPTKMSKAS</sequence>
<keyword evidence="4" id="KW-0812">Transmembrane</keyword>
<evidence type="ECO:0000313" key="7">
    <source>
        <dbReference type="EMBL" id="AVX04271.1"/>
    </source>
</evidence>
<evidence type="ECO:0000256" key="4">
    <source>
        <dbReference type="SAM" id="Phobius"/>
    </source>
</evidence>
<dbReference type="Gene3D" id="1.10.287.950">
    <property type="entry name" value="Methyl-accepting chemotaxis protein"/>
    <property type="match status" value="1"/>
</dbReference>
<dbReference type="STRING" id="1122213.GCA_000423365_03466"/>